<feature type="region of interest" description="Disordered" evidence="8">
    <location>
        <begin position="1"/>
        <end position="35"/>
    </location>
</feature>
<comment type="similarity">
    <text evidence="1">Belongs to the protein kinase superfamily. NEK Ser/Thr protein kinase family. NIMA subfamily.</text>
</comment>
<evidence type="ECO:0000256" key="9">
    <source>
        <dbReference type="SAM" id="Phobius"/>
    </source>
</evidence>
<feature type="region of interest" description="Disordered" evidence="8">
    <location>
        <begin position="365"/>
        <end position="389"/>
    </location>
</feature>
<keyword evidence="9" id="KW-0472">Membrane</keyword>
<dbReference type="SUPFAM" id="SSF56112">
    <property type="entry name" value="Protein kinase-like (PK-like)"/>
    <property type="match status" value="1"/>
</dbReference>
<accession>A0A2N8HE78</accession>
<evidence type="ECO:0000256" key="5">
    <source>
        <dbReference type="ARBA" id="ARBA00022777"/>
    </source>
</evidence>
<dbReference type="PROSITE" id="PS00108">
    <property type="entry name" value="PROTEIN_KINASE_ST"/>
    <property type="match status" value="1"/>
</dbReference>
<dbReference type="InterPro" id="IPR011009">
    <property type="entry name" value="Kinase-like_dom_sf"/>
</dbReference>
<organism evidence="11 12">
    <name type="scientific">Akkermansia muciniphila</name>
    <dbReference type="NCBI Taxonomy" id="239935"/>
    <lineage>
        <taxon>Bacteria</taxon>
        <taxon>Pseudomonadati</taxon>
        <taxon>Verrucomicrobiota</taxon>
        <taxon>Verrucomicrobiia</taxon>
        <taxon>Verrucomicrobiales</taxon>
        <taxon>Akkermansiaceae</taxon>
        <taxon>Akkermansia</taxon>
    </lineage>
</organism>
<evidence type="ECO:0000259" key="10">
    <source>
        <dbReference type="PROSITE" id="PS50011"/>
    </source>
</evidence>
<name>A0A2N8HE78_9BACT</name>
<dbReference type="PROSITE" id="PS50011">
    <property type="entry name" value="PROTEIN_KINASE_DOM"/>
    <property type="match status" value="1"/>
</dbReference>
<comment type="caution">
    <text evidence="11">The sequence shown here is derived from an EMBL/GenBank/DDBJ whole genome shotgun (WGS) entry which is preliminary data.</text>
</comment>
<dbReference type="Gene3D" id="1.10.510.10">
    <property type="entry name" value="Transferase(Phosphotransferase) domain 1"/>
    <property type="match status" value="1"/>
</dbReference>
<proteinExistence type="inferred from homology"/>
<evidence type="ECO:0000256" key="2">
    <source>
        <dbReference type="ARBA" id="ARBA00012513"/>
    </source>
</evidence>
<feature type="domain" description="Protein kinase" evidence="10">
    <location>
        <begin position="62"/>
        <end position="337"/>
    </location>
</feature>
<evidence type="ECO:0000256" key="8">
    <source>
        <dbReference type="SAM" id="MobiDB-lite"/>
    </source>
</evidence>
<dbReference type="GO" id="GO:0004674">
    <property type="term" value="F:protein serine/threonine kinase activity"/>
    <property type="evidence" value="ECO:0007669"/>
    <property type="project" value="UniProtKB-EC"/>
</dbReference>
<dbReference type="CDD" id="cd14014">
    <property type="entry name" value="STKc_PknB_like"/>
    <property type="match status" value="1"/>
</dbReference>
<dbReference type="Gene3D" id="3.30.200.20">
    <property type="entry name" value="Phosphorylase Kinase, domain 1"/>
    <property type="match status" value="1"/>
</dbReference>
<keyword evidence="4 7" id="KW-0547">Nucleotide-binding</keyword>
<evidence type="ECO:0000256" key="7">
    <source>
        <dbReference type="PROSITE-ProRule" id="PRU10141"/>
    </source>
</evidence>
<dbReference type="InterPro" id="IPR008271">
    <property type="entry name" value="Ser/Thr_kinase_AS"/>
</dbReference>
<dbReference type="SMART" id="SM00220">
    <property type="entry name" value="S_TKc"/>
    <property type="match status" value="1"/>
</dbReference>
<keyword evidence="5" id="KW-0418">Kinase</keyword>
<dbReference type="PANTHER" id="PTHR43671">
    <property type="entry name" value="SERINE/THREONINE-PROTEIN KINASE NEK"/>
    <property type="match status" value="1"/>
</dbReference>
<evidence type="ECO:0000313" key="11">
    <source>
        <dbReference type="EMBL" id="PNC18243.1"/>
    </source>
</evidence>
<dbReference type="InterPro" id="IPR017441">
    <property type="entry name" value="Protein_kinase_ATP_BS"/>
</dbReference>
<evidence type="ECO:0000313" key="12">
    <source>
        <dbReference type="Proteomes" id="UP000236000"/>
    </source>
</evidence>
<dbReference type="EC" id="2.7.11.1" evidence="2"/>
<dbReference type="PROSITE" id="PS00107">
    <property type="entry name" value="PROTEIN_KINASE_ATP"/>
    <property type="match status" value="1"/>
</dbReference>
<keyword evidence="3" id="KW-0808">Transferase</keyword>
<keyword evidence="9" id="KW-1133">Transmembrane helix</keyword>
<keyword evidence="6 7" id="KW-0067">ATP-binding</keyword>
<dbReference type="OrthoDB" id="6111975at2"/>
<dbReference type="InterPro" id="IPR050660">
    <property type="entry name" value="NEK_Ser/Thr_kinase"/>
</dbReference>
<dbReference type="Pfam" id="PF00069">
    <property type="entry name" value="Pkinase"/>
    <property type="match status" value="1"/>
</dbReference>
<dbReference type="EMBL" id="PJKA01000010">
    <property type="protein sequence ID" value="PNC18243.1"/>
    <property type="molecule type" value="Genomic_DNA"/>
</dbReference>
<evidence type="ECO:0000256" key="3">
    <source>
        <dbReference type="ARBA" id="ARBA00022679"/>
    </source>
</evidence>
<evidence type="ECO:0000256" key="4">
    <source>
        <dbReference type="ARBA" id="ARBA00022741"/>
    </source>
</evidence>
<gene>
    <name evidence="11" type="ORF">CXU22_06320</name>
</gene>
<dbReference type="RefSeq" id="WP_102713680.1">
    <property type="nucleotide sequence ID" value="NZ_PJKA01000010.1"/>
</dbReference>
<feature type="binding site" evidence="7">
    <location>
        <position position="91"/>
    </location>
    <ligand>
        <name>ATP</name>
        <dbReference type="ChEBI" id="CHEBI:30616"/>
    </ligand>
</feature>
<dbReference type="Gene3D" id="1.25.40.10">
    <property type="entry name" value="Tetratricopeptide repeat domain"/>
    <property type="match status" value="1"/>
</dbReference>
<sequence>MPAEEGQPDDQPRTTGQVPPPAPATGLEQILPGRPPLPHAEEKGAFFVYQRELAPGTRLEQYEIIRVLGSGGFGITYLAKDLFLNRNVVIKENFPSSCSYRDPLTGHIRPNNEHDLENYTWALKSFLSEAQTLAELNHPGIVRILSVFEANGTAYFAMEHITGLSLDFLGEKLHSTGHRYTEDELKGLLTRLLRILDYLHSRHIYHRDIKPGNILLTEEGTPVLIDFGAARHALKLHAATVLTTQGYSSPEQALGKTNIGPWSDLYSVGATFYALLTGHPPERAEVRLSEDGMQPLHSDPVLTRFYSRQFLLSLDKALSPQINCRYQTAREWIHDICAISGEESSATIHLSPADIHYIHPEGMPRPCAEKKPGNNHSAASPGGLHSASRRLSARTLRRNRHMMYLMVGSACTLLLAAGAVYLMDYVKKAPMGTTINTIKEAIQQPAANSNGRELPAPPRDLASIRIPELKMTEDAALEPRTLQEFHLRLDDTILTRSGLPSILPEKLRISCIYLQITPPSSGGGELHLTIRDSNGTLVDRSVNPVPSFTVPGQSTSTFFFPSLPELSTDRVYTYTFETEAHKAVPMQMSCFKSEAERTEEAFPKIRFIAAPPAPEPALLHDPVYKGLVAAVTTPTPGHGDVLNHADITPDTLAALEQLSRAGYPIAQQVLGKALMSPDCPGGPRPEEGVEWLYRSATGGCYEAMKELGILLMDIPSYFPRLPQQPPLASRDYAQAARFLRMAVQYRDQEAMYLLSLMYSQGWGVPASSELSHLMMERLNGSGYLTDSLNPRADIAAYWLPLPLASGESTILRFSVPGPFAPTRLKGVTLHNTGMKDAFSISKINILQHGRLILDIISPQEVLPGKSSAPIGISIPEGLLADTSLPLEVEILLTPGASSGVVEMPPPAEKKRSRNGTN</sequence>
<protein>
    <recommendedName>
        <fullName evidence="2">non-specific serine/threonine protein kinase</fullName>
        <ecNumber evidence="2">2.7.11.1</ecNumber>
    </recommendedName>
</protein>
<feature type="transmembrane region" description="Helical" evidence="9">
    <location>
        <begin position="402"/>
        <end position="423"/>
    </location>
</feature>
<dbReference type="InterPro" id="IPR011990">
    <property type="entry name" value="TPR-like_helical_dom_sf"/>
</dbReference>
<reference evidence="11 12" key="1">
    <citation type="journal article" date="2017" name="BMC Genomics">
        <title>Genome sequencing of 39 Akkermansia muciniphila isolates reveals its population structure, genomic and functional diverisity, and global distribution in mammalian gut microbiotas.</title>
        <authorList>
            <person name="Guo X."/>
            <person name="Li S."/>
            <person name="Zhang J."/>
            <person name="Wu F."/>
            <person name="Li X."/>
            <person name="Wu D."/>
            <person name="Zhang M."/>
            <person name="Ou Z."/>
            <person name="Jie Z."/>
            <person name="Yan Q."/>
            <person name="Li P."/>
            <person name="Yi J."/>
            <person name="Peng Y."/>
        </authorList>
    </citation>
    <scope>NUCLEOTIDE SEQUENCE [LARGE SCALE GENOMIC DNA]</scope>
    <source>
        <strain evidence="11 12">GP24</strain>
    </source>
</reference>
<evidence type="ECO:0000256" key="6">
    <source>
        <dbReference type="ARBA" id="ARBA00022840"/>
    </source>
</evidence>
<dbReference type="Proteomes" id="UP000236000">
    <property type="component" value="Unassembled WGS sequence"/>
</dbReference>
<dbReference type="InterPro" id="IPR000719">
    <property type="entry name" value="Prot_kinase_dom"/>
</dbReference>
<dbReference type="GO" id="GO:0005524">
    <property type="term" value="F:ATP binding"/>
    <property type="evidence" value="ECO:0007669"/>
    <property type="project" value="UniProtKB-UniRule"/>
</dbReference>
<dbReference type="SUPFAM" id="SSF81901">
    <property type="entry name" value="HCP-like"/>
    <property type="match status" value="1"/>
</dbReference>
<evidence type="ECO:0000256" key="1">
    <source>
        <dbReference type="ARBA" id="ARBA00010886"/>
    </source>
</evidence>
<keyword evidence="9" id="KW-0812">Transmembrane</keyword>
<dbReference type="AlphaFoldDB" id="A0A2N8HE78"/>
<dbReference type="PANTHER" id="PTHR43671:SF13">
    <property type="entry name" value="SERINE_THREONINE-PROTEIN KINASE NEK2"/>
    <property type="match status" value="1"/>
</dbReference>